<feature type="region of interest" description="Disordered" evidence="1">
    <location>
        <begin position="510"/>
        <end position="530"/>
    </location>
</feature>
<comment type="caution">
    <text evidence="4">The sequence shown here is derived from an EMBL/GenBank/DDBJ whole genome shotgun (WGS) entry which is preliminary data.</text>
</comment>
<sequence length="797" mass="92537">MKLSFATFAFSLLVGGNAMKASVTDKDLKAVGDKRRLEQDFMRAMHDNPKIRDAKRKQREQQRKRQLLDKLMEHATPRHLADSSSNGEYTFEDSYEWMNPVYQQMVEDGVFDLTARAFKYSGCAAIKSFDAERAQENGNPMVVDTYAVFRLCPEDTCNKYSLTGCGKNYGEYVVSMSTYLQFMLDFYEDHYGAYCEYCFPCDYDYQVAKRNTQTQCYEKLDQNEYKQKQSQQQQAWQNYYEQNYGDMSQFYQKQQDQANQMYEQQQQYMAQQYGEQYAQQQQQQQQYYQNQYAQNQNNQNQGYNMNNANNVQYNSYNNNGGNRKLDDASGSSSSQYQGANAYGNGWSNYFSSSQSGNANAYQANANANDYNQANQANQYNGGYFGAWINGQYAANQQNPSDYYSQWWKYQNNANGNNNQYGYYDEYGNYIDLCQGNGWSDSSGREYDLDCEQYQSKKAYTCKDGTACDACEYEIDQKYMPCDQYVCGDYYTYCSDLYEPEYNQMYQWRANNNNQNNNNNNNNNNQNNNQNNQQNELYKFLECTEYVNDYGQRYYVGPHCASDHYTISLGIFSDENCVNYIGETVSLSKVLGYGMDDEQFFHLPHECISCDGARQYADDQQRWEQMQKGQGVYGEYVEPPNTQFDDIVAMCAALFERSAQCNIHMQNYAMMSKYVDELDAAFEQRYCNFIDNIVYGAYDEEGEIKLRPESFDLADWRNPEQYKKIRMPAGQAIMLSISVLLVVALSALAFFTHRSLTRQSTPWRPKRASVDLDRQTSGIIMGRAQSGIAHSTKEAPLI</sequence>
<reference evidence="4" key="2">
    <citation type="submission" date="2021-04" db="EMBL/GenBank/DDBJ databases">
        <authorList>
            <person name="Podell S."/>
        </authorList>
    </citation>
    <scope>NUCLEOTIDE SEQUENCE</scope>
    <source>
        <strain evidence="4">Hildebrandi</strain>
    </source>
</reference>
<keyword evidence="5" id="KW-1185">Reference proteome</keyword>
<feature type="signal peptide" evidence="3">
    <location>
        <begin position="1"/>
        <end position="18"/>
    </location>
</feature>
<dbReference type="EMBL" id="JAGRRH010000013">
    <property type="protein sequence ID" value="KAG7361054.1"/>
    <property type="molecule type" value="Genomic_DNA"/>
</dbReference>
<evidence type="ECO:0000313" key="4">
    <source>
        <dbReference type="EMBL" id="KAG7361054.1"/>
    </source>
</evidence>
<reference evidence="4" key="1">
    <citation type="journal article" date="2021" name="Sci. Rep.">
        <title>Diploid genomic architecture of Nitzschia inconspicua, an elite biomass production diatom.</title>
        <authorList>
            <person name="Oliver A."/>
            <person name="Podell S."/>
            <person name="Pinowska A."/>
            <person name="Traller J.C."/>
            <person name="Smith S.R."/>
            <person name="McClure R."/>
            <person name="Beliaev A."/>
            <person name="Bohutskyi P."/>
            <person name="Hill E.A."/>
            <person name="Rabines A."/>
            <person name="Zheng H."/>
            <person name="Allen L.Z."/>
            <person name="Kuo A."/>
            <person name="Grigoriev I.V."/>
            <person name="Allen A.E."/>
            <person name="Hazlebeck D."/>
            <person name="Allen E.E."/>
        </authorList>
    </citation>
    <scope>NUCLEOTIDE SEQUENCE</scope>
    <source>
        <strain evidence="4">Hildebrandi</strain>
    </source>
</reference>
<evidence type="ECO:0000256" key="3">
    <source>
        <dbReference type="SAM" id="SignalP"/>
    </source>
</evidence>
<dbReference type="OrthoDB" id="41573at2759"/>
<evidence type="ECO:0000313" key="5">
    <source>
        <dbReference type="Proteomes" id="UP000693970"/>
    </source>
</evidence>
<gene>
    <name evidence="4" type="ORF">IV203_036154</name>
</gene>
<protein>
    <submittedName>
        <fullName evidence="4">Uncharacterized protein</fullName>
    </submittedName>
</protein>
<feature type="region of interest" description="Disordered" evidence="1">
    <location>
        <begin position="297"/>
        <end position="337"/>
    </location>
</feature>
<feature type="chain" id="PRO_5039904590" evidence="3">
    <location>
        <begin position="19"/>
        <end position="797"/>
    </location>
</feature>
<keyword evidence="3" id="KW-0732">Signal</keyword>
<name>A0A9K3LEQ0_9STRA</name>
<keyword evidence="2" id="KW-1133">Transmembrane helix</keyword>
<accession>A0A9K3LEQ0</accession>
<organism evidence="4 5">
    <name type="scientific">Nitzschia inconspicua</name>
    <dbReference type="NCBI Taxonomy" id="303405"/>
    <lineage>
        <taxon>Eukaryota</taxon>
        <taxon>Sar</taxon>
        <taxon>Stramenopiles</taxon>
        <taxon>Ochrophyta</taxon>
        <taxon>Bacillariophyta</taxon>
        <taxon>Bacillariophyceae</taxon>
        <taxon>Bacillariophycidae</taxon>
        <taxon>Bacillariales</taxon>
        <taxon>Bacillariaceae</taxon>
        <taxon>Nitzschia</taxon>
    </lineage>
</organism>
<keyword evidence="2" id="KW-0472">Membrane</keyword>
<dbReference type="AlphaFoldDB" id="A0A9K3LEQ0"/>
<proteinExistence type="predicted"/>
<keyword evidence="2" id="KW-0812">Transmembrane</keyword>
<evidence type="ECO:0000256" key="2">
    <source>
        <dbReference type="SAM" id="Phobius"/>
    </source>
</evidence>
<evidence type="ECO:0000256" key="1">
    <source>
        <dbReference type="SAM" id="MobiDB-lite"/>
    </source>
</evidence>
<dbReference type="Proteomes" id="UP000693970">
    <property type="component" value="Unassembled WGS sequence"/>
</dbReference>
<feature type="transmembrane region" description="Helical" evidence="2">
    <location>
        <begin position="731"/>
        <end position="750"/>
    </location>
</feature>